<organism evidence="3">
    <name type="scientific">Aerophobetes bacterium</name>
    <dbReference type="NCBI Taxonomy" id="2030807"/>
    <lineage>
        <taxon>Bacteria</taxon>
        <taxon>Candidatus Aerophobota</taxon>
    </lineage>
</organism>
<proteinExistence type="predicted"/>
<protein>
    <submittedName>
        <fullName evidence="3">Glycosyltransferase</fullName>
    </submittedName>
</protein>
<dbReference type="GO" id="GO:0016757">
    <property type="term" value="F:glycosyltransferase activity"/>
    <property type="evidence" value="ECO:0007669"/>
    <property type="project" value="InterPro"/>
</dbReference>
<evidence type="ECO:0000313" key="3">
    <source>
        <dbReference type="EMBL" id="HHF98537.1"/>
    </source>
</evidence>
<evidence type="ECO:0000259" key="1">
    <source>
        <dbReference type="Pfam" id="PF00534"/>
    </source>
</evidence>
<dbReference type="AlphaFoldDB" id="A0A7V5M012"/>
<dbReference type="SUPFAM" id="SSF53756">
    <property type="entry name" value="UDP-Glycosyltransferase/glycogen phosphorylase"/>
    <property type="match status" value="1"/>
</dbReference>
<dbReference type="InterPro" id="IPR028098">
    <property type="entry name" value="Glyco_trans_4-like_N"/>
</dbReference>
<dbReference type="PANTHER" id="PTHR45947">
    <property type="entry name" value="SULFOQUINOVOSYL TRANSFERASE SQD2"/>
    <property type="match status" value="1"/>
</dbReference>
<dbReference type="PANTHER" id="PTHR45947:SF3">
    <property type="entry name" value="SULFOQUINOVOSYL TRANSFERASE SQD2"/>
    <property type="match status" value="1"/>
</dbReference>
<feature type="domain" description="Glycosyltransferase subfamily 4-like N-terminal" evidence="2">
    <location>
        <begin position="14"/>
        <end position="179"/>
    </location>
</feature>
<feature type="domain" description="Glycosyl transferase family 1" evidence="1">
    <location>
        <begin position="191"/>
        <end position="357"/>
    </location>
</feature>
<gene>
    <name evidence="3" type="ORF">ENL39_03500</name>
</gene>
<evidence type="ECO:0000259" key="2">
    <source>
        <dbReference type="Pfam" id="PF13439"/>
    </source>
</evidence>
<dbReference type="EMBL" id="DRTT01000100">
    <property type="protein sequence ID" value="HHF98537.1"/>
    <property type="molecule type" value="Genomic_DNA"/>
</dbReference>
<reference evidence="3" key="1">
    <citation type="journal article" date="2020" name="mSystems">
        <title>Genome- and Community-Level Interaction Insights into Carbon Utilization and Element Cycling Functions of Hydrothermarchaeota in Hydrothermal Sediment.</title>
        <authorList>
            <person name="Zhou Z."/>
            <person name="Liu Y."/>
            <person name="Xu W."/>
            <person name="Pan J."/>
            <person name="Luo Z.H."/>
            <person name="Li M."/>
        </authorList>
    </citation>
    <scope>NUCLEOTIDE SEQUENCE [LARGE SCALE GENOMIC DNA]</scope>
    <source>
        <strain evidence="3">HyVt-92</strain>
    </source>
</reference>
<name>A0A7V5M012_UNCAE</name>
<dbReference type="InterPro" id="IPR001296">
    <property type="entry name" value="Glyco_trans_1"/>
</dbReference>
<dbReference type="Proteomes" id="UP000886070">
    <property type="component" value="Unassembled WGS sequence"/>
</dbReference>
<dbReference type="Pfam" id="PF00534">
    <property type="entry name" value="Glycos_transf_1"/>
    <property type="match status" value="1"/>
</dbReference>
<sequence>MRVCVVSDQAFPAWGGEGVATQNLCKNLSKKGHRVLFLTSKVPNPPQVKDIEIVRFPSIFVPHKGYFAIAFWSQIVPILKRAKVEIVHSNLPTFLGWQSFIAAKKINIPCVAGFHVQVGNVIPYRVFILYPFKKIVEMWFSYYYTIPDVIISPSFLGKRILSFYSSRKVEVVSNGVDLDIFKNVKISFEERKKFREKFRLKDFPFLLYVGRLSREKNVAYLLKIMKILKKEKVKTRLLLVGRGELKKELEDRARCEGLLKEIIFAGFLPQRELILAYKEADIFILPSFFELQSIVVLEAMATGNVILVGRSSQNAASEMVKEGINGYTFDLENPCDAANKIKLILSSPSLKESMQKASFYLAREHDIKKSISQIEKIYSYLL</sequence>
<dbReference type="InterPro" id="IPR050194">
    <property type="entry name" value="Glycosyltransferase_grp1"/>
</dbReference>
<dbReference type="Pfam" id="PF13439">
    <property type="entry name" value="Glyco_transf_4"/>
    <property type="match status" value="1"/>
</dbReference>
<comment type="caution">
    <text evidence="3">The sequence shown here is derived from an EMBL/GenBank/DDBJ whole genome shotgun (WGS) entry which is preliminary data.</text>
</comment>
<accession>A0A7V5M012</accession>
<dbReference type="Gene3D" id="3.40.50.2000">
    <property type="entry name" value="Glycogen Phosphorylase B"/>
    <property type="match status" value="2"/>
</dbReference>